<dbReference type="Proteomes" id="UP000325945">
    <property type="component" value="Unassembled WGS sequence"/>
</dbReference>
<keyword evidence="2" id="KW-1185">Reference proteome</keyword>
<sequence>MRYSKLMDGIHKSKHSTWRHMGKNTSLRHGVMCRPSIVLIILFSLSSIHNSTNFYEGSSLRSSSAIFDFSILQTTVHSFSHLNPLPNEGSSNTVLAPFQHLAVLNLGAVADPRPWNACQDLSSSARHSPSSDKQINQLFAIVSTHSKPPSTDTIPRYTSK</sequence>
<dbReference type="EMBL" id="ML741776">
    <property type="protein sequence ID" value="KAE8330041.1"/>
    <property type="molecule type" value="Genomic_DNA"/>
</dbReference>
<accession>A0A5N6X9W8</accession>
<proteinExistence type="predicted"/>
<evidence type="ECO:0000313" key="1">
    <source>
        <dbReference type="EMBL" id="KAE8330041.1"/>
    </source>
</evidence>
<name>A0A5N6X9W8_9EURO</name>
<protein>
    <submittedName>
        <fullName evidence="1">Uncharacterized protein</fullName>
    </submittedName>
</protein>
<evidence type="ECO:0000313" key="2">
    <source>
        <dbReference type="Proteomes" id="UP000325945"/>
    </source>
</evidence>
<reference evidence="2" key="1">
    <citation type="submission" date="2019-04" db="EMBL/GenBank/DDBJ databases">
        <title>Friends and foes A comparative genomics studyof 23 Aspergillus species from section Flavi.</title>
        <authorList>
            <consortium name="DOE Joint Genome Institute"/>
            <person name="Kjaerbolling I."/>
            <person name="Vesth T."/>
            <person name="Frisvad J.C."/>
            <person name="Nybo J.L."/>
            <person name="Theobald S."/>
            <person name="Kildgaard S."/>
            <person name="Isbrandt T."/>
            <person name="Kuo A."/>
            <person name="Sato A."/>
            <person name="Lyhne E.K."/>
            <person name="Kogle M.E."/>
            <person name="Wiebenga A."/>
            <person name="Kun R.S."/>
            <person name="Lubbers R.J."/>
            <person name="Makela M.R."/>
            <person name="Barry K."/>
            <person name="Chovatia M."/>
            <person name="Clum A."/>
            <person name="Daum C."/>
            <person name="Haridas S."/>
            <person name="He G."/>
            <person name="LaButti K."/>
            <person name="Lipzen A."/>
            <person name="Mondo S."/>
            <person name="Riley R."/>
            <person name="Salamov A."/>
            <person name="Simmons B.A."/>
            <person name="Magnuson J.K."/>
            <person name="Henrissat B."/>
            <person name="Mortensen U.H."/>
            <person name="Larsen T.O."/>
            <person name="Devries R.P."/>
            <person name="Grigoriev I.V."/>
            <person name="Machida M."/>
            <person name="Baker S.E."/>
            <person name="Andersen M.R."/>
        </authorList>
    </citation>
    <scope>NUCLEOTIDE SEQUENCE [LARGE SCALE GENOMIC DNA]</scope>
    <source>
        <strain evidence="2">CBS 130017</strain>
    </source>
</reference>
<dbReference type="AlphaFoldDB" id="A0A5N6X9W8"/>
<organism evidence="1 2">
    <name type="scientific">Aspergillus sergii</name>
    <dbReference type="NCBI Taxonomy" id="1034303"/>
    <lineage>
        <taxon>Eukaryota</taxon>
        <taxon>Fungi</taxon>
        <taxon>Dikarya</taxon>
        <taxon>Ascomycota</taxon>
        <taxon>Pezizomycotina</taxon>
        <taxon>Eurotiomycetes</taxon>
        <taxon>Eurotiomycetidae</taxon>
        <taxon>Eurotiales</taxon>
        <taxon>Aspergillaceae</taxon>
        <taxon>Aspergillus</taxon>
        <taxon>Aspergillus subgen. Circumdati</taxon>
    </lineage>
</organism>
<gene>
    <name evidence="1" type="ORF">BDV39DRAFT_40913</name>
</gene>